<proteinExistence type="predicted"/>
<accession>A0ABU5C5J0</accession>
<protein>
    <submittedName>
        <fullName evidence="2">PucR family transcriptional regulator ligand-binding domain-containing protein</fullName>
    </submittedName>
</protein>
<feature type="domain" description="Purine catabolism PurC-like" evidence="1">
    <location>
        <begin position="6"/>
        <end position="105"/>
    </location>
</feature>
<keyword evidence="3" id="KW-1185">Reference proteome</keyword>
<gene>
    <name evidence="2" type="ORF">RWE15_09205</name>
</gene>
<dbReference type="InterPro" id="IPR012914">
    <property type="entry name" value="PucR_dom"/>
</dbReference>
<reference evidence="2 3" key="1">
    <citation type="submission" date="2023-10" db="EMBL/GenBank/DDBJ databases">
        <title>Virgibacillus halophilus 5B73C genome.</title>
        <authorList>
            <person name="Miliotis G."/>
            <person name="Sengupta P."/>
            <person name="Hameed A."/>
            <person name="Chuvochina M."/>
            <person name="Mcdonagh F."/>
            <person name="Simpson A.C."/>
            <person name="Singh N.K."/>
            <person name="Rekha P.D."/>
            <person name="Raman K."/>
            <person name="Hugenholtz P."/>
            <person name="Venkateswaran K."/>
        </authorList>
    </citation>
    <scope>NUCLEOTIDE SEQUENCE [LARGE SCALE GENOMIC DNA]</scope>
    <source>
        <strain evidence="2 3">5B73C</strain>
    </source>
</reference>
<organism evidence="2 3">
    <name type="scientific">Tigheibacillus halophilus</name>
    <dbReference type="NCBI Taxonomy" id="361280"/>
    <lineage>
        <taxon>Bacteria</taxon>
        <taxon>Bacillati</taxon>
        <taxon>Bacillota</taxon>
        <taxon>Bacilli</taxon>
        <taxon>Bacillales</taxon>
        <taxon>Bacillaceae</taxon>
        <taxon>Tigheibacillus</taxon>
    </lineage>
</organism>
<dbReference type="EMBL" id="JAWDIP010000003">
    <property type="protein sequence ID" value="MDY0394589.1"/>
    <property type="molecule type" value="Genomic_DNA"/>
</dbReference>
<evidence type="ECO:0000313" key="2">
    <source>
        <dbReference type="EMBL" id="MDY0394589.1"/>
    </source>
</evidence>
<evidence type="ECO:0000259" key="1">
    <source>
        <dbReference type="Pfam" id="PF07905"/>
    </source>
</evidence>
<name>A0ABU5C5J0_9BACI</name>
<dbReference type="Proteomes" id="UP001281447">
    <property type="component" value="Unassembled WGS sequence"/>
</dbReference>
<sequence>MILIKDILTMPSMKESHLLAGLEGIYKEAGNISVMETPDFESWVQPKTILLTSLYATQDFSYNAQLDLMRRLARTDISAFIIKTEAYVKKSPPKVLLRAGNNVGFL</sequence>
<comment type="caution">
    <text evidence="2">The sequence shown here is derived from an EMBL/GenBank/DDBJ whole genome shotgun (WGS) entry which is preliminary data.</text>
</comment>
<dbReference type="Pfam" id="PF07905">
    <property type="entry name" value="PucR"/>
    <property type="match status" value="1"/>
</dbReference>
<evidence type="ECO:0000313" key="3">
    <source>
        <dbReference type="Proteomes" id="UP001281447"/>
    </source>
</evidence>